<evidence type="ECO:0000313" key="1">
    <source>
        <dbReference type="Proteomes" id="UP000235220"/>
    </source>
</evidence>
<organism evidence="1 2">
    <name type="scientific">Juglans regia</name>
    <name type="common">English walnut</name>
    <dbReference type="NCBI Taxonomy" id="51240"/>
    <lineage>
        <taxon>Eukaryota</taxon>
        <taxon>Viridiplantae</taxon>
        <taxon>Streptophyta</taxon>
        <taxon>Embryophyta</taxon>
        <taxon>Tracheophyta</taxon>
        <taxon>Spermatophyta</taxon>
        <taxon>Magnoliopsida</taxon>
        <taxon>eudicotyledons</taxon>
        <taxon>Gunneridae</taxon>
        <taxon>Pentapetalae</taxon>
        <taxon>rosids</taxon>
        <taxon>fabids</taxon>
        <taxon>Fagales</taxon>
        <taxon>Juglandaceae</taxon>
        <taxon>Juglans</taxon>
    </lineage>
</organism>
<dbReference type="InterPro" id="IPR032567">
    <property type="entry name" value="RTL1-rel"/>
</dbReference>
<dbReference type="PANTHER" id="PTHR15503">
    <property type="entry name" value="LDOC1 RELATED"/>
    <property type="match status" value="1"/>
</dbReference>
<accession>A0A6P9EQM2</accession>
<dbReference type="InParanoid" id="A0A6P9EQM2"/>
<dbReference type="Pfam" id="PF08284">
    <property type="entry name" value="RVP_2"/>
    <property type="match status" value="1"/>
</dbReference>
<dbReference type="GeneID" id="118349659"/>
<reference evidence="2" key="1">
    <citation type="submission" date="2025-08" db="UniProtKB">
        <authorList>
            <consortium name="RefSeq"/>
        </authorList>
    </citation>
    <scope>IDENTIFICATION</scope>
    <source>
        <tissue evidence="2">Leaves</tissue>
    </source>
</reference>
<dbReference type="InterPro" id="IPR021109">
    <property type="entry name" value="Peptidase_aspartic_dom_sf"/>
</dbReference>
<dbReference type="AlphaFoldDB" id="A0A6P9EQM2"/>
<name>A0A6P9EQM2_JUGRE</name>
<dbReference type="KEGG" id="jre:118349659"/>
<evidence type="ECO:0000313" key="2">
    <source>
        <dbReference type="RefSeq" id="XP_035551065.1"/>
    </source>
</evidence>
<dbReference type="CDD" id="cd00303">
    <property type="entry name" value="retropepsin_like"/>
    <property type="match status" value="1"/>
</dbReference>
<keyword evidence="1" id="KW-1185">Reference proteome</keyword>
<dbReference type="Proteomes" id="UP000235220">
    <property type="component" value="Chromosome 10"/>
</dbReference>
<proteinExistence type="predicted"/>
<dbReference type="RefSeq" id="XP_035551065.1">
    <property type="nucleotide sequence ID" value="XM_035695172.1"/>
</dbReference>
<protein>
    <submittedName>
        <fullName evidence="2">Uncharacterized protein LOC118349659</fullName>
    </submittedName>
</protein>
<gene>
    <name evidence="2" type="primary">LOC118349659</name>
</gene>
<dbReference type="OrthoDB" id="437338at2759"/>
<dbReference type="PANTHER" id="PTHR15503:SF45">
    <property type="entry name" value="RNA-DIRECTED DNA POLYMERASE HOMOLOG"/>
    <property type="match status" value="1"/>
</dbReference>
<dbReference type="Gene3D" id="2.40.70.10">
    <property type="entry name" value="Acid Proteases"/>
    <property type="match status" value="1"/>
</dbReference>
<sequence>MSGLQAELMQQKVSVALTNEETVFCTKMIVECPLEINNVISKVDLLVFVFLGLNIILGMDWLFRHFASINCQQRTVTSRMPGMEDNRVFWGNMLQSMPRMITSLQAKNELASGFKAYLVHLVHKKKESTEVRCILVIRNFPKVWGELPELPPPRELRFLIELEPGIVLVHKAPYRMTPIKLKELKSCDSPRPRLGLDGV</sequence>